<dbReference type="SUPFAM" id="SSF47384">
    <property type="entry name" value="Homodimeric domain of signal transducing histidine kinase"/>
    <property type="match status" value="1"/>
</dbReference>
<comment type="subcellular location">
    <subcellularLocation>
        <location evidence="2">Membrane</location>
        <topology evidence="2">Multi-pass membrane protein</topology>
    </subcellularLocation>
</comment>
<dbReference type="PRINTS" id="PR01780">
    <property type="entry name" value="LANTIREGPROT"/>
</dbReference>
<keyword evidence="4" id="KW-0597">Phosphoprotein</keyword>
<gene>
    <name evidence="13" type="primary">creC_1</name>
    <name evidence="13" type="ORF">ERS852578_00861</name>
</gene>
<evidence type="ECO:0000256" key="2">
    <source>
        <dbReference type="ARBA" id="ARBA00004141"/>
    </source>
</evidence>
<feature type="transmembrane region" description="Helical" evidence="11">
    <location>
        <begin position="20"/>
        <end position="46"/>
    </location>
</feature>
<accession>A0A173SDK9</accession>
<evidence type="ECO:0000259" key="12">
    <source>
        <dbReference type="PROSITE" id="PS50109"/>
    </source>
</evidence>
<dbReference type="RefSeq" id="WP_055182547.1">
    <property type="nucleotide sequence ID" value="NZ_CYYC01000008.1"/>
</dbReference>
<dbReference type="Pfam" id="PF00512">
    <property type="entry name" value="HisKA"/>
    <property type="match status" value="1"/>
</dbReference>
<dbReference type="InterPro" id="IPR003661">
    <property type="entry name" value="HisK_dim/P_dom"/>
</dbReference>
<organism evidence="13 14">
    <name type="scientific">Anaerobutyricum hallii</name>
    <dbReference type="NCBI Taxonomy" id="39488"/>
    <lineage>
        <taxon>Bacteria</taxon>
        <taxon>Bacillati</taxon>
        <taxon>Bacillota</taxon>
        <taxon>Clostridia</taxon>
        <taxon>Lachnospirales</taxon>
        <taxon>Lachnospiraceae</taxon>
        <taxon>Anaerobutyricum</taxon>
    </lineage>
</organism>
<dbReference type="SMART" id="SM00387">
    <property type="entry name" value="HATPase_c"/>
    <property type="match status" value="1"/>
</dbReference>
<dbReference type="SUPFAM" id="SSF55874">
    <property type="entry name" value="ATPase domain of HSP90 chaperone/DNA topoisomerase II/histidine kinase"/>
    <property type="match status" value="1"/>
</dbReference>
<proteinExistence type="predicted"/>
<keyword evidence="8 11" id="KW-1133">Transmembrane helix</keyword>
<sequence length="453" mass="51494">MGRVKRSNALSRIFMRYVLVMLGSFVGLVIAICLILFTFVSLGWIYPANFAEQKINEAYDTILYADEVTDEMIPPLCNYVIFSENGEKTGGNLPEQYEQIAWNAAKYGTASGKYFYKVIVRENEYVVLQYRLIPQYHSAFLREHFIEPQNVMSIMSVIGAIAIIVIPSIRFGKRIKKQMQPVLDAIGQIKDQNLEYETSGSGIKEFDDCLSAIDDMRNALRESLEKQWKTEQEKNRQMSALAHDIKTPLTIVRGNAELLSETELTPEQKNNVTYVLNGTTQIQSYVKQLIDVTKSWNCSDVTYTTVRLEDFFTDIKEQALGLAEICHQKINWKAQQSDKKVTIAYDPMFRAVMNVIQNAVEHTKEKEIIYIGAKEQDGQLTFIVEDSGSGFTKEALLHGTEQFFMDDTSRNGEAHYGIGLFFAKTVAEKYGGEIKLSNSENTGGARVEIFFLY</sequence>
<evidence type="ECO:0000256" key="3">
    <source>
        <dbReference type="ARBA" id="ARBA00012438"/>
    </source>
</evidence>
<evidence type="ECO:0000256" key="9">
    <source>
        <dbReference type="ARBA" id="ARBA00023012"/>
    </source>
</evidence>
<dbReference type="InterPro" id="IPR003594">
    <property type="entry name" value="HATPase_dom"/>
</dbReference>
<evidence type="ECO:0000256" key="5">
    <source>
        <dbReference type="ARBA" id="ARBA00022679"/>
    </source>
</evidence>
<evidence type="ECO:0000313" key="14">
    <source>
        <dbReference type="Proteomes" id="UP000095390"/>
    </source>
</evidence>
<keyword evidence="9" id="KW-0902">Two-component regulatory system</keyword>
<evidence type="ECO:0000256" key="10">
    <source>
        <dbReference type="ARBA" id="ARBA00023136"/>
    </source>
</evidence>
<dbReference type="AlphaFoldDB" id="A0A173SDK9"/>
<dbReference type="OrthoDB" id="84942at2"/>
<dbReference type="InterPro" id="IPR036097">
    <property type="entry name" value="HisK_dim/P_sf"/>
</dbReference>
<dbReference type="InterPro" id="IPR005467">
    <property type="entry name" value="His_kinase_dom"/>
</dbReference>
<dbReference type="CDD" id="cd00082">
    <property type="entry name" value="HisKA"/>
    <property type="match status" value="1"/>
</dbReference>
<reference evidence="13 14" key="1">
    <citation type="submission" date="2015-09" db="EMBL/GenBank/DDBJ databases">
        <authorList>
            <consortium name="Pathogen Informatics"/>
        </authorList>
    </citation>
    <scope>NUCLEOTIDE SEQUENCE [LARGE SCALE GENOMIC DNA]</scope>
    <source>
        <strain evidence="13 14">2789STDY5834966</strain>
    </source>
</reference>
<dbReference type="PANTHER" id="PTHR45528:SF8">
    <property type="entry name" value="HISTIDINE KINASE"/>
    <property type="match status" value="1"/>
</dbReference>
<evidence type="ECO:0000256" key="6">
    <source>
        <dbReference type="ARBA" id="ARBA00022692"/>
    </source>
</evidence>
<dbReference type="InterPro" id="IPR008358">
    <property type="entry name" value="Sig_transdc_His_kin/Pase_MprB"/>
</dbReference>
<dbReference type="GO" id="GO:0005886">
    <property type="term" value="C:plasma membrane"/>
    <property type="evidence" value="ECO:0007669"/>
    <property type="project" value="TreeGrafter"/>
</dbReference>
<keyword evidence="6 11" id="KW-0812">Transmembrane</keyword>
<keyword evidence="5 13" id="KW-0808">Transferase</keyword>
<name>A0A173SDK9_9FIRM</name>
<protein>
    <recommendedName>
        <fullName evidence="3">histidine kinase</fullName>
        <ecNumber evidence="3">2.7.13.3</ecNumber>
    </recommendedName>
</protein>
<dbReference type="InterPro" id="IPR036890">
    <property type="entry name" value="HATPase_C_sf"/>
</dbReference>
<keyword evidence="10 11" id="KW-0472">Membrane</keyword>
<dbReference type="EC" id="2.7.13.3" evidence="3"/>
<feature type="transmembrane region" description="Helical" evidence="11">
    <location>
        <begin position="151"/>
        <end position="169"/>
    </location>
</feature>
<dbReference type="Gene3D" id="1.10.287.130">
    <property type="match status" value="1"/>
</dbReference>
<dbReference type="EMBL" id="CYYC01000008">
    <property type="protein sequence ID" value="CUM88634.1"/>
    <property type="molecule type" value="Genomic_DNA"/>
</dbReference>
<evidence type="ECO:0000256" key="8">
    <source>
        <dbReference type="ARBA" id="ARBA00022989"/>
    </source>
</evidence>
<dbReference type="InterPro" id="IPR050398">
    <property type="entry name" value="HssS/ArlS-like"/>
</dbReference>
<dbReference type="Gene3D" id="3.30.565.10">
    <property type="entry name" value="Histidine kinase-like ATPase, C-terminal domain"/>
    <property type="match status" value="1"/>
</dbReference>
<keyword evidence="7" id="KW-0418">Kinase</keyword>
<comment type="catalytic activity">
    <reaction evidence="1">
        <text>ATP + protein L-histidine = ADP + protein N-phospho-L-histidine.</text>
        <dbReference type="EC" id="2.7.13.3"/>
    </reaction>
</comment>
<dbReference type="GO" id="GO:0000155">
    <property type="term" value="F:phosphorelay sensor kinase activity"/>
    <property type="evidence" value="ECO:0007669"/>
    <property type="project" value="InterPro"/>
</dbReference>
<dbReference type="PANTHER" id="PTHR45528">
    <property type="entry name" value="SENSOR HISTIDINE KINASE CPXA"/>
    <property type="match status" value="1"/>
</dbReference>
<evidence type="ECO:0000256" key="11">
    <source>
        <dbReference type="SAM" id="Phobius"/>
    </source>
</evidence>
<evidence type="ECO:0000256" key="1">
    <source>
        <dbReference type="ARBA" id="ARBA00000085"/>
    </source>
</evidence>
<evidence type="ECO:0000256" key="4">
    <source>
        <dbReference type="ARBA" id="ARBA00022553"/>
    </source>
</evidence>
<dbReference type="Proteomes" id="UP000095390">
    <property type="component" value="Unassembled WGS sequence"/>
</dbReference>
<evidence type="ECO:0000313" key="13">
    <source>
        <dbReference type="EMBL" id="CUM88634.1"/>
    </source>
</evidence>
<dbReference type="PROSITE" id="PS50109">
    <property type="entry name" value="HIS_KIN"/>
    <property type="match status" value="1"/>
</dbReference>
<evidence type="ECO:0000256" key="7">
    <source>
        <dbReference type="ARBA" id="ARBA00022777"/>
    </source>
</evidence>
<feature type="domain" description="Histidine kinase" evidence="12">
    <location>
        <begin position="240"/>
        <end position="453"/>
    </location>
</feature>
<dbReference type="SMART" id="SM00388">
    <property type="entry name" value="HisKA"/>
    <property type="match status" value="1"/>
</dbReference>
<dbReference type="Pfam" id="PF02518">
    <property type="entry name" value="HATPase_c"/>
    <property type="match status" value="1"/>
</dbReference>